<organism evidence="1 2">
    <name type="scientific">Fusarium mundagurra</name>
    <dbReference type="NCBI Taxonomy" id="1567541"/>
    <lineage>
        <taxon>Eukaryota</taxon>
        <taxon>Fungi</taxon>
        <taxon>Dikarya</taxon>
        <taxon>Ascomycota</taxon>
        <taxon>Pezizomycotina</taxon>
        <taxon>Sordariomycetes</taxon>
        <taxon>Hypocreomycetidae</taxon>
        <taxon>Hypocreales</taxon>
        <taxon>Nectriaceae</taxon>
        <taxon>Fusarium</taxon>
        <taxon>Fusarium fujikuroi species complex</taxon>
    </lineage>
</organism>
<gene>
    <name evidence="1" type="ORF">FMUND_93</name>
</gene>
<reference evidence="1 2" key="1">
    <citation type="submission" date="2020-05" db="EMBL/GenBank/DDBJ databases">
        <title>Identification and distribution of gene clusters putatively required for synthesis of sphingolipid metabolism inhibitors in phylogenetically diverse species of the filamentous fungus Fusarium.</title>
        <authorList>
            <person name="Kim H.-S."/>
            <person name="Busman M."/>
            <person name="Brown D.W."/>
            <person name="Divon H."/>
            <person name="Uhlig S."/>
            <person name="Proctor R.H."/>
        </authorList>
    </citation>
    <scope>NUCLEOTIDE SEQUENCE [LARGE SCALE GENOMIC DNA]</scope>
    <source>
        <strain evidence="1 2">NRRL 66235</strain>
    </source>
</reference>
<dbReference type="Proteomes" id="UP000544331">
    <property type="component" value="Unassembled WGS sequence"/>
</dbReference>
<dbReference type="AlphaFoldDB" id="A0A8H5Z9D2"/>
<evidence type="ECO:0000313" key="1">
    <source>
        <dbReference type="EMBL" id="KAF5725170.1"/>
    </source>
</evidence>
<name>A0A8H5Z9D2_9HYPO</name>
<evidence type="ECO:0000313" key="2">
    <source>
        <dbReference type="Proteomes" id="UP000544331"/>
    </source>
</evidence>
<comment type="caution">
    <text evidence="1">The sequence shown here is derived from an EMBL/GenBank/DDBJ whole genome shotgun (WGS) entry which is preliminary data.</text>
</comment>
<dbReference type="EMBL" id="JAAOAN010000011">
    <property type="protein sequence ID" value="KAF5725170.1"/>
    <property type="molecule type" value="Genomic_DNA"/>
</dbReference>
<sequence>MQGPAEDVTRRRQLLPLARVPRDQVLDCLSEPIPSTSILIWSTTSSLKRPCRRVMTRPRSVSWNRFWARLRCPLATDPSPSYLGFMKRGQERDDQEWHRKDDEHLDDENSWYRVQDIVKYMTTSVRMENTMAFVAGG</sequence>
<protein>
    <submittedName>
        <fullName evidence="1">Uncharacterized protein</fullName>
    </submittedName>
</protein>
<accession>A0A8H5Z9D2</accession>
<keyword evidence="2" id="KW-1185">Reference proteome</keyword>
<proteinExistence type="predicted"/>